<dbReference type="EMBL" id="JARKIF010000022">
    <property type="protein sequence ID" value="KAJ7616446.1"/>
    <property type="molecule type" value="Genomic_DNA"/>
</dbReference>
<name>A0AAD7BBJ6_9AGAR</name>
<feature type="region of interest" description="Disordered" evidence="1">
    <location>
        <begin position="1"/>
        <end position="127"/>
    </location>
</feature>
<keyword evidence="3" id="KW-1185">Reference proteome</keyword>
<evidence type="ECO:0000256" key="1">
    <source>
        <dbReference type="SAM" id="MobiDB-lite"/>
    </source>
</evidence>
<feature type="compositionally biased region" description="Basic and acidic residues" evidence="1">
    <location>
        <begin position="33"/>
        <end position="51"/>
    </location>
</feature>
<comment type="caution">
    <text evidence="2">The sequence shown here is derived from an EMBL/GenBank/DDBJ whole genome shotgun (WGS) entry which is preliminary data.</text>
</comment>
<protein>
    <submittedName>
        <fullName evidence="2">Uncharacterized protein</fullName>
    </submittedName>
</protein>
<evidence type="ECO:0000313" key="3">
    <source>
        <dbReference type="Proteomes" id="UP001221142"/>
    </source>
</evidence>
<evidence type="ECO:0000313" key="2">
    <source>
        <dbReference type="EMBL" id="KAJ7616446.1"/>
    </source>
</evidence>
<dbReference type="AlphaFoldDB" id="A0AAD7BBJ6"/>
<proteinExistence type="predicted"/>
<sequence>MCHQTREQYDFSSLPSSPCLTNAPNALSETSDGPERKQRDEGGAVDGDGKKASKRRKVDSVRIEADMRPLVRDRAGHAAGCQANRPSPPTGLQSPPPNPLLPPKNPQNSPPPPLLPSTNTPTVPKSS</sequence>
<reference evidence="2" key="1">
    <citation type="submission" date="2023-03" db="EMBL/GenBank/DDBJ databases">
        <title>Massive genome expansion in bonnet fungi (Mycena s.s.) driven by repeated elements and novel gene families across ecological guilds.</title>
        <authorList>
            <consortium name="Lawrence Berkeley National Laboratory"/>
            <person name="Harder C.B."/>
            <person name="Miyauchi S."/>
            <person name="Viragh M."/>
            <person name="Kuo A."/>
            <person name="Thoen E."/>
            <person name="Andreopoulos B."/>
            <person name="Lu D."/>
            <person name="Skrede I."/>
            <person name="Drula E."/>
            <person name="Henrissat B."/>
            <person name="Morin E."/>
            <person name="Kohler A."/>
            <person name="Barry K."/>
            <person name="LaButti K."/>
            <person name="Morin E."/>
            <person name="Salamov A."/>
            <person name="Lipzen A."/>
            <person name="Mereny Z."/>
            <person name="Hegedus B."/>
            <person name="Baldrian P."/>
            <person name="Stursova M."/>
            <person name="Weitz H."/>
            <person name="Taylor A."/>
            <person name="Grigoriev I.V."/>
            <person name="Nagy L.G."/>
            <person name="Martin F."/>
            <person name="Kauserud H."/>
        </authorList>
    </citation>
    <scope>NUCLEOTIDE SEQUENCE</scope>
    <source>
        <strain evidence="2">9284</strain>
    </source>
</reference>
<gene>
    <name evidence="2" type="ORF">FB45DRAFT_1034762</name>
</gene>
<feature type="compositionally biased region" description="Pro residues" evidence="1">
    <location>
        <begin position="86"/>
        <end position="115"/>
    </location>
</feature>
<organism evidence="2 3">
    <name type="scientific">Roridomyces roridus</name>
    <dbReference type="NCBI Taxonomy" id="1738132"/>
    <lineage>
        <taxon>Eukaryota</taxon>
        <taxon>Fungi</taxon>
        <taxon>Dikarya</taxon>
        <taxon>Basidiomycota</taxon>
        <taxon>Agaricomycotina</taxon>
        <taxon>Agaricomycetes</taxon>
        <taxon>Agaricomycetidae</taxon>
        <taxon>Agaricales</taxon>
        <taxon>Marasmiineae</taxon>
        <taxon>Mycenaceae</taxon>
        <taxon>Roridomyces</taxon>
    </lineage>
</organism>
<feature type="compositionally biased region" description="Low complexity" evidence="1">
    <location>
        <begin position="116"/>
        <end position="127"/>
    </location>
</feature>
<feature type="compositionally biased region" description="Basic and acidic residues" evidence="1">
    <location>
        <begin position="58"/>
        <end position="76"/>
    </location>
</feature>
<accession>A0AAD7BBJ6</accession>
<feature type="compositionally biased region" description="Polar residues" evidence="1">
    <location>
        <begin position="10"/>
        <end position="31"/>
    </location>
</feature>
<dbReference type="Proteomes" id="UP001221142">
    <property type="component" value="Unassembled WGS sequence"/>
</dbReference>